<dbReference type="InterPro" id="IPR002937">
    <property type="entry name" value="Amino_oxidase"/>
</dbReference>
<dbReference type="Gene3D" id="1.10.10.1620">
    <property type="match status" value="1"/>
</dbReference>
<feature type="region of interest" description="Disordered" evidence="1">
    <location>
        <begin position="54"/>
        <end position="78"/>
    </location>
</feature>
<evidence type="ECO:0000313" key="5">
    <source>
        <dbReference type="Proteomes" id="UP000637239"/>
    </source>
</evidence>
<feature type="domain" description="Amine oxidase" evidence="3">
    <location>
        <begin position="121"/>
        <end position="615"/>
    </location>
</feature>
<keyword evidence="5" id="KW-1185">Reference proteome</keyword>
<organism evidence="4 5">
    <name type="scientific">Aspergillus chevalieri</name>
    <name type="common">Eurotium chevalieri</name>
    <dbReference type="NCBI Taxonomy" id="182096"/>
    <lineage>
        <taxon>Eukaryota</taxon>
        <taxon>Fungi</taxon>
        <taxon>Dikarya</taxon>
        <taxon>Ascomycota</taxon>
        <taxon>Pezizomycotina</taxon>
        <taxon>Eurotiomycetes</taxon>
        <taxon>Eurotiomycetidae</taxon>
        <taxon>Eurotiales</taxon>
        <taxon>Aspergillaceae</taxon>
        <taxon>Aspergillus</taxon>
        <taxon>Aspergillus subgen. Aspergillus</taxon>
    </lineage>
</organism>
<dbReference type="Proteomes" id="UP000637239">
    <property type="component" value="Chromosome 7"/>
</dbReference>
<dbReference type="SUPFAM" id="SSF51905">
    <property type="entry name" value="FAD/NAD(P)-binding domain"/>
    <property type="match status" value="1"/>
</dbReference>
<accession>A0A7R7VV06</accession>
<dbReference type="InterPro" id="IPR050281">
    <property type="entry name" value="Flavin_monoamine_oxidase"/>
</dbReference>
<keyword evidence="2" id="KW-0472">Membrane</keyword>
<protein>
    <recommendedName>
        <fullName evidence="3">Amine oxidase domain-containing protein</fullName>
    </recommendedName>
</protein>
<dbReference type="InterPro" id="IPR036188">
    <property type="entry name" value="FAD/NAD-bd_sf"/>
</dbReference>
<dbReference type="EMBL" id="AP024422">
    <property type="protein sequence ID" value="BCR91304.1"/>
    <property type="molecule type" value="Genomic_DNA"/>
</dbReference>
<evidence type="ECO:0000256" key="1">
    <source>
        <dbReference type="SAM" id="MobiDB-lite"/>
    </source>
</evidence>
<reference evidence="4" key="2">
    <citation type="submission" date="2021-02" db="EMBL/GenBank/DDBJ databases">
        <title>Aspergillus chevalieri M1 genome sequence.</title>
        <authorList>
            <person name="Kadooka C."/>
            <person name="Mori K."/>
            <person name="Futagami T."/>
        </authorList>
    </citation>
    <scope>NUCLEOTIDE SEQUENCE</scope>
    <source>
        <strain evidence="4">M1</strain>
    </source>
</reference>
<gene>
    <name evidence="4" type="ORF">ACHE_70147A</name>
</gene>
<dbReference type="Pfam" id="PF01593">
    <property type="entry name" value="Amino_oxidase"/>
    <property type="match status" value="1"/>
</dbReference>
<evidence type="ECO:0000313" key="4">
    <source>
        <dbReference type="EMBL" id="BCR91304.1"/>
    </source>
</evidence>
<sequence length="680" mass="77112">MDETLNLNINEWKDIRNQWALKHAEESVKNDWNYLVGKGPSISPLPSLPSPGIPFLSGDHRLPDPADKLPGDRAKPPEPENDVVLNIGVIGAGAAGLFTGLLLDFLNKKYQEKFKTHKVQFKYDILEASERVGGRLFTYNFDDSQIKKDGSVNRNYYDVGAMRFPDNPVMERLFRLFNYLEMRKANDTPNSKLGDLLPYYIKGDKEPWHFNGTTKWGDYASISAQGLDPWKLNEDGKIPEDILKKSPGDVFNGIIKTFREKLMQDKATSDKSSEGWKYLMKYDDYSARSYLALAHHPALNYETIQWMEAFNGGTEWYDQALSEAVLESLDFDWQPGTDWRCILGGSGVLAAKMVQKLKNPSSVQTSTAVTQIKNKGEKQVEIAYAQDNNSGGQSHTYNAVFSSLPLGCLQRIDTSEAKLNYGIRQAMRALSYGPSGKVGIKFKNPWWLYKLNDANLKHAGLGHSDLSIRTCVYPSYNLQTPKEEEAVLLCSYTWQQDALRLSSLVSKSKDLKNKWREETELKNVLIHDLARLHADGKPGRTVDELEDLIRDSYLEHFAFDWYQNPHSVGAFAFFGPQQFRCSWPKIIQPSGDLAIIGEAASPHHAWVVGALESAVHQVYSWLNQHKGKIHGFSYLAELLEENPPTDDPNPFQGLPPYMRTETCKWQSVLAKAYREMPDYM</sequence>
<keyword evidence="2" id="KW-1133">Transmembrane helix</keyword>
<dbReference type="GO" id="GO:0009063">
    <property type="term" value="P:amino acid catabolic process"/>
    <property type="evidence" value="ECO:0007669"/>
    <property type="project" value="TreeGrafter"/>
</dbReference>
<evidence type="ECO:0000256" key="2">
    <source>
        <dbReference type="SAM" id="Phobius"/>
    </source>
</evidence>
<dbReference type="KEGG" id="ache:ACHE_70147A"/>
<dbReference type="AlphaFoldDB" id="A0A7R7VV06"/>
<feature type="transmembrane region" description="Helical" evidence="2">
    <location>
        <begin position="83"/>
        <end position="106"/>
    </location>
</feature>
<dbReference type="PANTHER" id="PTHR10742">
    <property type="entry name" value="FLAVIN MONOAMINE OXIDASE"/>
    <property type="match status" value="1"/>
</dbReference>
<dbReference type="GeneID" id="66985662"/>
<dbReference type="SUPFAM" id="SSF54373">
    <property type="entry name" value="FAD-linked reductases, C-terminal domain"/>
    <property type="match status" value="1"/>
</dbReference>
<dbReference type="PANTHER" id="PTHR10742:SF342">
    <property type="entry name" value="AMINE OXIDASE"/>
    <property type="match status" value="1"/>
</dbReference>
<dbReference type="Gene3D" id="3.90.660.10">
    <property type="match status" value="1"/>
</dbReference>
<reference evidence="4" key="1">
    <citation type="submission" date="2021-01" db="EMBL/GenBank/DDBJ databases">
        <authorList>
            <consortium name="Aspergillus chevalieri M1 genome sequencing consortium"/>
            <person name="Kazuki M."/>
            <person name="Futagami T."/>
        </authorList>
    </citation>
    <scope>NUCLEOTIDE SEQUENCE</scope>
    <source>
        <strain evidence="4">M1</strain>
    </source>
</reference>
<dbReference type="GO" id="GO:0001716">
    <property type="term" value="F:L-amino-acid oxidase activity"/>
    <property type="evidence" value="ECO:0007669"/>
    <property type="project" value="TreeGrafter"/>
</dbReference>
<keyword evidence="2" id="KW-0812">Transmembrane</keyword>
<dbReference type="Gene3D" id="3.50.50.60">
    <property type="entry name" value="FAD/NAD(P)-binding domain"/>
    <property type="match status" value="1"/>
</dbReference>
<evidence type="ECO:0000259" key="3">
    <source>
        <dbReference type="Pfam" id="PF01593"/>
    </source>
</evidence>
<proteinExistence type="predicted"/>
<feature type="compositionally biased region" description="Basic and acidic residues" evidence="1">
    <location>
        <begin position="58"/>
        <end position="78"/>
    </location>
</feature>
<dbReference type="RefSeq" id="XP_043139826.1">
    <property type="nucleotide sequence ID" value="XM_043282448.1"/>
</dbReference>
<name>A0A7R7VV06_ASPCH</name>